<gene>
    <name evidence="2" type="ORF">G3T38_05865</name>
</gene>
<reference evidence="2 3" key="1">
    <citation type="journal article" date="2014" name="Int. J. Syst. Evol. Microbiol.">
        <title>Nocardioides zeae sp. nov., isolated from the stem of Zea mays.</title>
        <authorList>
            <person name="Glaeser S.P."/>
            <person name="McInroy J.A."/>
            <person name="Busse H.J."/>
            <person name="Kampfer P."/>
        </authorList>
    </citation>
    <scope>NUCLEOTIDE SEQUENCE [LARGE SCALE GENOMIC DNA]</scope>
    <source>
        <strain evidence="2 3">JCM 30728</strain>
    </source>
</reference>
<organism evidence="2 3">
    <name type="scientific">Nocardioides zeae</name>
    <dbReference type="NCBI Taxonomy" id="1457234"/>
    <lineage>
        <taxon>Bacteria</taxon>
        <taxon>Bacillati</taxon>
        <taxon>Actinomycetota</taxon>
        <taxon>Actinomycetes</taxon>
        <taxon>Propionibacteriales</taxon>
        <taxon>Nocardioidaceae</taxon>
        <taxon>Nocardioides</taxon>
    </lineage>
</organism>
<name>A0A6P0HHM6_9ACTN</name>
<dbReference type="InterPro" id="IPR038153">
    <property type="entry name" value="EvaA-like_sf"/>
</dbReference>
<dbReference type="EMBL" id="JAAGXA010000003">
    <property type="protein sequence ID" value="NEN77800.1"/>
    <property type="molecule type" value="Genomic_DNA"/>
</dbReference>
<dbReference type="InterPro" id="IPR005212">
    <property type="entry name" value="EvaA-like"/>
</dbReference>
<evidence type="ECO:0000259" key="1">
    <source>
        <dbReference type="Pfam" id="PF03559"/>
    </source>
</evidence>
<dbReference type="GO" id="GO:0016829">
    <property type="term" value="F:lyase activity"/>
    <property type="evidence" value="ECO:0007669"/>
    <property type="project" value="InterPro"/>
</dbReference>
<feature type="domain" description="dTDP-4-dehydro-6-deoxy-alpha-D-glucopyranose 2,3-dehydratase" evidence="1">
    <location>
        <begin position="268"/>
        <end position="463"/>
    </location>
</feature>
<comment type="caution">
    <text evidence="2">The sequence shown here is derived from an EMBL/GenBank/DDBJ whole genome shotgun (WGS) entry which is preliminary data.</text>
</comment>
<proteinExistence type="predicted"/>
<evidence type="ECO:0000313" key="3">
    <source>
        <dbReference type="Proteomes" id="UP000468687"/>
    </source>
</evidence>
<accession>A0A6P0HHM6</accession>
<evidence type="ECO:0000313" key="2">
    <source>
        <dbReference type="EMBL" id="NEN77800.1"/>
    </source>
</evidence>
<protein>
    <submittedName>
        <fullName evidence="2">NDP-hexose 2,3-dehydratase</fullName>
    </submittedName>
</protein>
<keyword evidence="3" id="KW-1185">Reference proteome</keyword>
<feature type="domain" description="dTDP-4-dehydro-6-deoxy-alpha-D-glucopyranose 2,3-dehydratase" evidence="1">
    <location>
        <begin position="19"/>
        <end position="230"/>
    </location>
</feature>
<dbReference type="RefSeq" id="WP_163771163.1">
    <property type="nucleotide sequence ID" value="NZ_JAAGXA010000003.1"/>
</dbReference>
<sequence>MTSVDELAPRRTTPPGVAAVQSWLADVAARHTMTVRQVDLDDIAPWRADPDTGDLVHPSGGFFRVTGLHVGPVADADAHPGTPRPEGWSQPIIDQPEVGILGFVAARAEGRLHVLVQAKAEPGNRNGVQLSPTVQATWSNYTGKHGGASVPYLSWFTDAGRGRVLVDVLQSEQAAWFFQKRNRNMLVLLEDREVLEVLPGFRWVPLEDLYGCLLEADLVNMDARTVLSCLPLHLIGGWEEPVPGLDDRLARTVRASLAPTTEALHPYADLLSWLTGLRSRPLRRAALVPLREVGDGWHHVDGELRHVDGDRFAIRGVQVEAHGREVRTWRQPLLAPRSEGLAVCLAAAVDDVLHLLVRASPSPGYRDGVELGPTLQDATDAAVPPPLRTLAVDAPPATVLFESVLSEEGGRFWDARTRYRLVAVDDAAVGTEPPGFRWMSLHQLGSLLQHSHYVNVELRTLVAAAHGLAATPGDAA</sequence>
<dbReference type="Gene3D" id="3.90.79.40">
    <property type="entry name" value="EvaA sugar 2,3-dehydratase subunit"/>
    <property type="match status" value="2"/>
</dbReference>
<dbReference type="Proteomes" id="UP000468687">
    <property type="component" value="Unassembled WGS sequence"/>
</dbReference>
<dbReference type="Pfam" id="PF03559">
    <property type="entry name" value="Hexose_dehydrat"/>
    <property type="match status" value="2"/>
</dbReference>
<dbReference type="AlphaFoldDB" id="A0A6P0HHM6"/>